<dbReference type="InterPro" id="IPR003740">
    <property type="entry name" value="YitT"/>
</dbReference>
<dbReference type="EMBL" id="CAXJRC010000044">
    <property type="protein sequence ID" value="CAL2108424.1"/>
    <property type="molecule type" value="Genomic_DNA"/>
</dbReference>
<protein>
    <submittedName>
        <fullName evidence="8">Uncharacterized membrane-anchored protein YitT, contains DUF161 and DUF2179 domains</fullName>
    </submittedName>
</protein>
<dbReference type="Proteomes" id="UP001497602">
    <property type="component" value="Unassembled WGS sequence"/>
</dbReference>
<feature type="transmembrane region" description="Helical" evidence="6">
    <location>
        <begin position="5"/>
        <end position="26"/>
    </location>
</feature>
<evidence type="ECO:0000256" key="5">
    <source>
        <dbReference type="ARBA" id="ARBA00023136"/>
    </source>
</evidence>
<evidence type="ECO:0000256" key="1">
    <source>
        <dbReference type="ARBA" id="ARBA00004651"/>
    </source>
</evidence>
<organism evidence="8 9">
    <name type="scientific">Tenacibaculum vairaonense</name>
    <dbReference type="NCBI Taxonomy" id="3137860"/>
    <lineage>
        <taxon>Bacteria</taxon>
        <taxon>Pseudomonadati</taxon>
        <taxon>Bacteroidota</taxon>
        <taxon>Flavobacteriia</taxon>
        <taxon>Flavobacteriales</taxon>
        <taxon>Flavobacteriaceae</taxon>
        <taxon>Tenacibaculum</taxon>
    </lineage>
</organism>
<evidence type="ECO:0000256" key="6">
    <source>
        <dbReference type="SAM" id="Phobius"/>
    </source>
</evidence>
<gene>
    <name evidence="8" type="ORF">T190115A13A_70197</name>
</gene>
<feature type="transmembrane region" description="Helical" evidence="6">
    <location>
        <begin position="105"/>
        <end position="124"/>
    </location>
</feature>
<evidence type="ECO:0000256" key="2">
    <source>
        <dbReference type="ARBA" id="ARBA00022475"/>
    </source>
</evidence>
<keyword evidence="3 6" id="KW-0812">Transmembrane</keyword>
<evidence type="ECO:0000313" key="9">
    <source>
        <dbReference type="Proteomes" id="UP001497602"/>
    </source>
</evidence>
<evidence type="ECO:0000256" key="4">
    <source>
        <dbReference type="ARBA" id="ARBA00022989"/>
    </source>
</evidence>
<dbReference type="PANTHER" id="PTHR33545">
    <property type="entry name" value="UPF0750 MEMBRANE PROTEIN YITT-RELATED"/>
    <property type="match status" value="1"/>
</dbReference>
<feature type="transmembrane region" description="Helical" evidence="6">
    <location>
        <begin position="145"/>
        <end position="167"/>
    </location>
</feature>
<feature type="transmembrane region" description="Helical" evidence="6">
    <location>
        <begin position="46"/>
        <end position="67"/>
    </location>
</feature>
<keyword evidence="4 6" id="KW-1133">Transmembrane helix</keyword>
<dbReference type="InterPro" id="IPR051461">
    <property type="entry name" value="UPF0750_membrane"/>
</dbReference>
<proteinExistence type="predicted"/>
<dbReference type="InterPro" id="IPR019264">
    <property type="entry name" value="DUF2179"/>
</dbReference>
<dbReference type="Pfam" id="PF10035">
    <property type="entry name" value="DUF2179"/>
    <property type="match status" value="1"/>
</dbReference>
<name>A0ABP1FFH3_9FLAO</name>
<feature type="domain" description="DUF2179" evidence="7">
    <location>
        <begin position="235"/>
        <end position="275"/>
    </location>
</feature>
<dbReference type="InterPro" id="IPR015867">
    <property type="entry name" value="N-reg_PII/ATP_PRibTrfase_C"/>
</dbReference>
<dbReference type="PROSITE" id="PS51257">
    <property type="entry name" value="PROKAR_LIPOPROTEIN"/>
    <property type="match status" value="1"/>
</dbReference>
<keyword evidence="9" id="KW-1185">Reference proteome</keyword>
<reference evidence="8 9" key="1">
    <citation type="submission" date="2024-05" db="EMBL/GenBank/DDBJ databases">
        <authorList>
            <person name="Duchaud E."/>
        </authorList>
    </citation>
    <scope>NUCLEOTIDE SEQUENCE [LARGE SCALE GENOMIC DNA]</scope>
    <source>
        <strain evidence="8">Ena-SAMPLE-TAB-13-05-2024-13:56:06:370-140305</strain>
    </source>
</reference>
<evidence type="ECO:0000259" key="7">
    <source>
        <dbReference type="Pfam" id="PF10035"/>
    </source>
</evidence>
<sequence>MKKELLNYTFITIGCILMAFGVVAFLSPNNIAMGGTGGLAIIFNKLFKISIGILFASINIPLLVISIKYLGKYFAIKSTIAIIAISLFVDILGELIQLKALSNEPLLATLYGGVAVGAGIGFIFKGGGSAGGGTIIARIITSKTSLKTGTVILILDSMVIVATAIVFNNIELALWSMISIFITTKMIDVVLTGRPNGRIVHISSPNNLEELGLLINERIGVNGTLMKGNNLSLTTDKYMIFVTVPMNRLSTLRHLVRTEDESAKMIVMEASAMLGTKFLD</sequence>
<accession>A0ABP1FFH3</accession>
<keyword evidence="5 6" id="KW-0472">Membrane</keyword>
<keyword evidence="2" id="KW-1003">Cell membrane</keyword>
<dbReference type="PANTHER" id="PTHR33545:SF5">
    <property type="entry name" value="UPF0750 MEMBRANE PROTEIN YITT"/>
    <property type="match status" value="1"/>
</dbReference>
<dbReference type="PIRSF" id="PIRSF006483">
    <property type="entry name" value="Membrane_protein_YitT"/>
    <property type="match status" value="1"/>
</dbReference>
<comment type="caution">
    <text evidence="8">The sequence shown here is derived from an EMBL/GenBank/DDBJ whole genome shotgun (WGS) entry which is preliminary data.</text>
</comment>
<dbReference type="Gene3D" id="3.30.70.120">
    <property type="match status" value="1"/>
</dbReference>
<dbReference type="RefSeq" id="WP_348706521.1">
    <property type="nucleotide sequence ID" value="NZ_CAXIYA010000038.1"/>
</dbReference>
<dbReference type="Pfam" id="PF02588">
    <property type="entry name" value="YitT_membrane"/>
    <property type="match status" value="1"/>
</dbReference>
<evidence type="ECO:0000256" key="3">
    <source>
        <dbReference type="ARBA" id="ARBA00022692"/>
    </source>
</evidence>
<feature type="transmembrane region" description="Helical" evidence="6">
    <location>
        <begin position="74"/>
        <end position="93"/>
    </location>
</feature>
<evidence type="ECO:0000313" key="8">
    <source>
        <dbReference type="EMBL" id="CAL2108424.1"/>
    </source>
</evidence>
<comment type="subcellular location">
    <subcellularLocation>
        <location evidence="1">Cell membrane</location>
        <topology evidence="1">Multi-pass membrane protein</topology>
    </subcellularLocation>
</comment>